<dbReference type="EMBL" id="ML178827">
    <property type="protein sequence ID" value="TFL00945.1"/>
    <property type="molecule type" value="Genomic_DNA"/>
</dbReference>
<dbReference type="Proteomes" id="UP000305067">
    <property type="component" value="Unassembled WGS sequence"/>
</dbReference>
<evidence type="ECO:0000313" key="1">
    <source>
        <dbReference type="EMBL" id="TFL00945.1"/>
    </source>
</evidence>
<reference evidence="1 2" key="1">
    <citation type="journal article" date="2019" name="Nat. Ecol. Evol.">
        <title>Megaphylogeny resolves global patterns of mushroom evolution.</title>
        <authorList>
            <person name="Varga T."/>
            <person name="Krizsan K."/>
            <person name="Foldi C."/>
            <person name="Dima B."/>
            <person name="Sanchez-Garcia M."/>
            <person name="Sanchez-Ramirez S."/>
            <person name="Szollosi G.J."/>
            <person name="Szarkandi J.G."/>
            <person name="Papp V."/>
            <person name="Albert L."/>
            <person name="Andreopoulos W."/>
            <person name="Angelini C."/>
            <person name="Antonin V."/>
            <person name="Barry K.W."/>
            <person name="Bougher N.L."/>
            <person name="Buchanan P."/>
            <person name="Buyck B."/>
            <person name="Bense V."/>
            <person name="Catcheside P."/>
            <person name="Chovatia M."/>
            <person name="Cooper J."/>
            <person name="Damon W."/>
            <person name="Desjardin D."/>
            <person name="Finy P."/>
            <person name="Geml J."/>
            <person name="Haridas S."/>
            <person name="Hughes K."/>
            <person name="Justo A."/>
            <person name="Karasinski D."/>
            <person name="Kautmanova I."/>
            <person name="Kiss B."/>
            <person name="Kocsube S."/>
            <person name="Kotiranta H."/>
            <person name="LaButti K.M."/>
            <person name="Lechner B.E."/>
            <person name="Liimatainen K."/>
            <person name="Lipzen A."/>
            <person name="Lukacs Z."/>
            <person name="Mihaltcheva S."/>
            <person name="Morgado L.N."/>
            <person name="Niskanen T."/>
            <person name="Noordeloos M.E."/>
            <person name="Ohm R.A."/>
            <person name="Ortiz-Santana B."/>
            <person name="Ovrebo C."/>
            <person name="Racz N."/>
            <person name="Riley R."/>
            <person name="Savchenko A."/>
            <person name="Shiryaev A."/>
            <person name="Soop K."/>
            <person name="Spirin V."/>
            <person name="Szebenyi C."/>
            <person name="Tomsovsky M."/>
            <person name="Tulloss R.E."/>
            <person name="Uehling J."/>
            <person name="Grigoriev I.V."/>
            <person name="Vagvolgyi C."/>
            <person name="Papp T."/>
            <person name="Martin F.M."/>
            <person name="Miettinen O."/>
            <person name="Hibbett D.S."/>
            <person name="Nagy L.G."/>
        </authorList>
    </citation>
    <scope>NUCLEOTIDE SEQUENCE [LARGE SCALE GENOMIC DNA]</scope>
    <source>
        <strain evidence="1 2">CBS 309.79</strain>
    </source>
</reference>
<protein>
    <submittedName>
        <fullName evidence="1">Uncharacterized protein</fullName>
    </submittedName>
</protein>
<name>A0A5C3QFU8_9AGAR</name>
<organism evidence="1 2">
    <name type="scientific">Pterulicium gracile</name>
    <dbReference type="NCBI Taxonomy" id="1884261"/>
    <lineage>
        <taxon>Eukaryota</taxon>
        <taxon>Fungi</taxon>
        <taxon>Dikarya</taxon>
        <taxon>Basidiomycota</taxon>
        <taxon>Agaricomycotina</taxon>
        <taxon>Agaricomycetes</taxon>
        <taxon>Agaricomycetidae</taxon>
        <taxon>Agaricales</taxon>
        <taxon>Pleurotineae</taxon>
        <taxon>Pterulaceae</taxon>
        <taxon>Pterulicium</taxon>
    </lineage>
</organism>
<dbReference type="AlphaFoldDB" id="A0A5C3QFU8"/>
<accession>A0A5C3QFU8</accession>
<keyword evidence="2" id="KW-1185">Reference proteome</keyword>
<gene>
    <name evidence="1" type="ORF">BDV98DRAFT_605103</name>
</gene>
<proteinExistence type="predicted"/>
<sequence>MKDSARITLRIPLSNLFVMPQVENEPDFANRLIIDVDWRVGNRVWKVTSEDVSQVAGISHYRYYSADDQTVTASEYILEFTTTQPDMTTYGFHDAAGETRRVLEMRAVVGNHSLTFKGVGNESGWATIVGIEI</sequence>
<evidence type="ECO:0000313" key="2">
    <source>
        <dbReference type="Proteomes" id="UP000305067"/>
    </source>
</evidence>